<reference evidence="1 2" key="1">
    <citation type="journal article" date="2020" name="ISME J.">
        <title>Comparative genomics reveals insights into cyanobacterial evolution and habitat adaptation.</title>
        <authorList>
            <person name="Chen M.Y."/>
            <person name="Teng W.K."/>
            <person name="Zhao L."/>
            <person name="Hu C.X."/>
            <person name="Zhou Y.K."/>
            <person name="Han B.P."/>
            <person name="Song L.R."/>
            <person name="Shu W.S."/>
        </authorList>
    </citation>
    <scope>NUCLEOTIDE SEQUENCE [LARGE SCALE GENOMIC DNA]</scope>
    <source>
        <strain evidence="1 2">FACHB-119</strain>
    </source>
</reference>
<dbReference type="RefSeq" id="WP_190474186.1">
    <property type="nucleotide sequence ID" value="NZ_JACJSG010000021.1"/>
</dbReference>
<name>A0ABR8D4R2_9NOST</name>
<dbReference type="Pfam" id="PF21826">
    <property type="entry name" value="DUF6887"/>
    <property type="match status" value="1"/>
</dbReference>
<evidence type="ECO:0000313" key="1">
    <source>
        <dbReference type="EMBL" id="MBD2502180.1"/>
    </source>
</evidence>
<dbReference type="EMBL" id="JACJSG010000021">
    <property type="protein sequence ID" value="MBD2502180.1"/>
    <property type="molecule type" value="Genomic_DNA"/>
</dbReference>
<evidence type="ECO:0000313" key="2">
    <source>
        <dbReference type="Proteomes" id="UP000661112"/>
    </source>
</evidence>
<comment type="caution">
    <text evidence="1">The sequence shown here is derived from an EMBL/GenBank/DDBJ whole genome shotgun (WGS) entry which is preliminary data.</text>
</comment>
<organism evidence="1 2">
    <name type="scientific">Anabaena azotica FACHB-119</name>
    <dbReference type="NCBI Taxonomy" id="947527"/>
    <lineage>
        <taxon>Bacteria</taxon>
        <taxon>Bacillati</taxon>
        <taxon>Cyanobacteriota</taxon>
        <taxon>Cyanophyceae</taxon>
        <taxon>Nostocales</taxon>
        <taxon>Nostocaceae</taxon>
        <taxon>Anabaena</taxon>
        <taxon>Anabaena azotica</taxon>
    </lineage>
</organism>
<keyword evidence="2" id="KW-1185">Reference proteome</keyword>
<protein>
    <submittedName>
        <fullName evidence="1">Uncharacterized protein</fullName>
    </submittedName>
</protein>
<gene>
    <name evidence="1" type="ORF">H6G83_16440</name>
</gene>
<accession>A0ABR8D4R2</accession>
<dbReference type="Proteomes" id="UP000661112">
    <property type="component" value="Unassembled WGS sequence"/>
</dbReference>
<proteinExistence type="predicted"/>
<sequence length="66" mass="7683">MTKPDFAAMSKSELKAYLLKYRNDTEAFHALMDKITSEPNQTFYTVEEVGKLQEIIEDRRRLQGNA</sequence>
<dbReference type="InterPro" id="IPR054053">
    <property type="entry name" value="DUF6887"/>
</dbReference>